<dbReference type="Proteomes" id="UP000480178">
    <property type="component" value="Chromosome"/>
</dbReference>
<organism evidence="8 9">
    <name type="scientific">Rhodocytophaga rosea</name>
    <dbReference type="NCBI Taxonomy" id="2704465"/>
    <lineage>
        <taxon>Bacteria</taxon>
        <taxon>Pseudomonadati</taxon>
        <taxon>Bacteroidota</taxon>
        <taxon>Cytophagia</taxon>
        <taxon>Cytophagales</taxon>
        <taxon>Rhodocytophagaceae</taxon>
        <taxon>Rhodocytophaga</taxon>
    </lineage>
</organism>
<dbReference type="PANTHER" id="PTHR33794:SF1">
    <property type="entry name" value="BACILLOLYSIN"/>
    <property type="match status" value="1"/>
</dbReference>
<keyword evidence="5" id="KW-0862">Zinc</keyword>
<evidence type="ECO:0000313" key="9">
    <source>
        <dbReference type="Proteomes" id="UP000480178"/>
    </source>
</evidence>
<dbReference type="Pfam" id="PF02128">
    <property type="entry name" value="Peptidase_M36"/>
    <property type="match status" value="1"/>
</dbReference>
<evidence type="ECO:0000256" key="3">
    <source>
        <dbReference type="ARBA" id="ARBA00022729"/>
    </source>
</evidence>
<protein>
    <submittedName>
        <fullName evidence="8">Peptidase M36</fullName>
    </submittedName>
</protein>
<keyword evidence="6" id="KW-0482">Metalloprotease</keyword>
<dbReference type="GO" id="GO:0006508">
    <property type="term" value="P:proteolysis"/>
    <property type="evidence" value="ECO:0007669"/>
    <property type="project" value="UniProtKB-KW"/>
</dbReference>
<evidence type="ECO:0000259" key="7">
    <source>
        <dbReference type="Pfam" id="PF07504"/>
    </source>
</evidence>
<feature type="domain" description="FTP" evidence="7">
    <location>
        <begin position="60"/>
        <end position="103"/>
    </location>
</feature>
<sequence>MKGLKAKIEKHPERNTPRRFYDIESNASNEKPEKIAEEILGSIAPKLKINPDLSQLKFDKTKESILGHHVLYQQYFEGVPISGAWIRVDIDPEGKVYNINNDLVPETVLKRAEKLNSKKAGGDASPNMPQLDVEEAKKRALEISGAKANDLSEILESELVYYPKEGVPTLAWKIIVKSQKPVGEWKIYLDAITGGIIDKINMLRTLEGQGKVFDPNPVVTLKDTSLEDNAQIPDAAYRLVPLRDLSNSGMLDGPYVTTKLTPNRVKRSDAKFIFRREERAFKEVMVYFHIDRVQRYIQQLGFTNILNRPIEVNIDGIREDNSFYSPSTKSLTFGTGGVDDAEDAEIILHEYGHAILDDQVPGFGPRGEARAMGEGFGDYLAASFFSDNKPDVLKPTVGNWDAVAYSGAEPPCLRRLDSNKKYPKDIVGEEHDDGEIWSACLWELRKALGGRTSDQLVIAHHFLLTPTTKFEEAANALITADKRLNDGRNENTIRDIFIRRGILPNPRRKNKRAGVPFEDISLNGKGI</sequence>
<dbReference type="KEGG" id="rhoz:GXP67_00905"/>
<accession>A0A6C0GBY6</accession>
<proteinExistence type="predicted"/>
<evidence type="ECO:0000256" key="1">
    <source>
        <dbReference type="ARBA" id="ARBA00022670"/>
    </source>
</evidence>
<keyword evidence="3" id="KW-0732">Signal</keyword>
<dbReference type="SUPFAM" id="SSF55486">
    <property type="entry name" value="Metalloproteases ('zincins'), catalytic domain"/>
    <property type="match status" value="1"/>
</dbReference>
<evidence type="ECO:0000256" key="4">
    <source>
        <dbReference type="ARBA" id="ARBA00022801"/>
    </source>
</evidence>
<name>A0A6C0GBY6_9BACT</name>
<dbReference type="Gene3D" id="1.10.390.10">
    <property type="entry name" value="Neutral Protease Domain 2"/>
    <property type="match status" value="1"/>
</dbReference>
<keyword evidence="1" id="KW-0645">Protease</keyword>
<keyword evidence="9" id="KW-1185">Reference proteome</keyword>
<dbReference type="InterPro" id="IPR011096">
    <property type="entry name" value="FTP_domain"/>
</dbReference>
<dbReference type="GO" id="GO:0005615">
    <property type="term" value="C:extracellular space"/>
    <property type="evidence" value="ECO:0007669"/>
    <property type="project" value="InterPro"/>
</dbReference>
<gene>
    <name evidence="8" type="ORF">GXP67_00905</name>
</gene>
<dbReference type="PANTHER" id="PTHR33794">
    <property type="entry name" value="BACILLOLYSIN"/>
    <property type="match status" value="1"/>
</dbReference>
<dbReference type="InterPro" id="IPR001842">
    <property type="entry name" value="Peptidase_M36"/>
</dbReference>
<dbReference type="InterPro" id="IPR027268">
    <property type="entry name" value="Peptidase_M4/M1_CTD_sf"/>
</dbReference>
<dbReference type="AlphaFoldDB" id="A0A6C0GBY6"/>
<reference evidence="8 9" key="1">
    <citation type="submission" date="2020-01" db="EMBL/GenBank/DDBJ databases">
        <authorList>
            <person name="Kim M.K."/>
        </authorList>
    </citation>
    <scope>NUCLEOTIDE SEQUENCE [LARGE SCALE GENOMIC DNA]</scope>
    <source>
        <strain evidence="8 9">172606-1</strain>
    </source>
</reference>
<dbReference type="GO" id="GO:0004222">
    <property type="term" value="F:metalloendopeptidase activity"/>
    <property type="evidence" value="ECO:0007669"/>
    <property type="project" value="InterPro"/>
</dbReference>
<keyword evidence="2" id="KW-0479">Metal-binding</keyword>
<evidence type="ECO:0000256" key="5">
    <source>
        <dbReference type="ARBA" id="ARBA00022833"/>
    </source>
</evidence>
<dbReference type="InterPro" id="IPR050728">
    <property type="entry name" value="Zinc_Metalloprotease_M4"/>
</dbReference>
<evidence type="ECO:0000256" key="2">
    <source>
        <dbReference type="ARBA" id="ARBA00022723"/>
    </source>
</evidence>
<dbReference type="Pfam" id="PF07504">
    <property type="entry name" value="FTP"/>
    <property type="match status" value="1"/>
</dbReference>
<evidence type="ECO:0000256" key="6">
    <source>
        <dbReference type="ARBA" id="ARBA00023049"/>
    </source>
</evidence>
<evidence type="ECO:0000313" key="8">
    <source>
        <dbReference type="EMBL" id="QHT65332.1"/>
    </source>
</evidence>
<keyword evidence="4" id="KW-0378">Hydrolase</keyword>
<dbReference type="EMBL" id="CP048222">
    <property type="protein sequence ID" value="QHT65332.1"/>
    <property type="molecule type" value="Genomic_DNA"/>
</dbReference>
<dbReference type="GO" id="GO:0008270">
    <property type="term" value="F:zinc ion binding"/>
    <property type="evidence" value="ECO:0007669"/>
    <property type="project" value="InterPro"/>
</dbReference>
<dbReference type="RefSeq" id="WP_162441419.1">
    <property type="nucleotide sequence ID" value="NZ_CP048222.1"/>
</dbReference>